<comment type="caution">
    <text evidence="1">The sequence shown here is derived from an EMBL/GenBank/DDBJ whole genome shotgun (WGS) entry which is preliminary data.</text>
</comment>
<organism evidence="1 2">
    <name type="scientific">Marivirga atlantica</name>
    <dbReference type="NCBI Taxonomy" id="1548457"/>
    <lineage>
        <taxon>Bacteria</taxon>
        <taxon>Pseudomonadati</taxon>
        <taxon>Bacteroidota</taxon>
        <taxon>Cytophagia</taxon>
        <taxon>Cytophagales</taxon>
        <taxon>Marivirgaceae</taxon>
        <taxon>Marivirga</taxon>
    </lineage>
</organism>
<sequence>MPISIETVRVGKRYRLINYNEEHEFDVIKAVDQKDFLCKDINSLEQFKLSELTAYGKGKDYDFYALND</sequence>
<dbReference type="RefSeq" id="WP_201923808.1">
    <property type="nucleotide sequence ID" value="NZ_JAERQG010000004.1"/>
</dbReference>
<reference evidence="1" key="1">
    <citation type="submission" date="2021-01" db="EMBL/GenBank/DDBJ databases">
        <title>Marivirga sp. nov., isolated from intertidal surface sediments.</title>
        <authorList>
            <person name="Zhang M."/>
        </authorList>
    </citation>
    <scope>NUCLEOTIDE SEQUENCE</scope>
    <source>
        <strain evidence="1">SM1354</strain>
    </source>
</reference>
<keyword evidence="2" id="KW-1185">Reference proteome</keyword>
<evidence type="ECO:0000313" key="1">
    <source>
        <dbReference type="EMBL" id="MBL0766843.1"/>
    </source>
</evidence>
<proteinExistence type="predicted"/>
<accession>A0A937ANP2</accession>
<dbReference type="AlphaFoldDB" id="A0A937ANP2"/>
<gene>
    <name evidence="1" type="ORF">JKP34_16360</name>
</gene>
<dbReference type="EMBL" id="JAERQG010000004">
    <property type="protein sequence ID" value="MBL0766843.1"/>
    <property type="molecule type" value="Genomic_DNA"/>
</dbReference>
<protein>
    <submittedName>
        <fullName evidence="1">Uncharacterized protein</fullName>
    </submittedName>
</protein>
<dbReference type="Proteomes" id="UP000642920">
    <property type="component" value="Unassembled WGS sequence"/>
</dbReference>
<name>A0A937ANP2_9BACT</name>
<evidence type="ECO:0000313" key="2">
    <source>
        <dbReference type="Proteomes" id="UP000642920"/>
    </source>
</evidence>